<dbReference type="KEGG" id="hch:HCH_00872"/>
<dbReference type="Gene3D" id="3.30.1460.10">
    <property type="match status" value="1"/>
</dbReference>
<sequence>MTLYQTHIHQLLQLIGNRCGVDLTLKNGYCTLSFDQESRLHVQVGRDSETVVFRMPLTQPPNVNREAFYAKLLNINSQPEATLGAWLALSEHSGAVELCMSREALSLDDSEMAAILLNMMDLRQSLRQELETPQSTPKPCSPHFGAGVLHARHQAL</sequence>
<gene>
    <name evidence="1" type="ordered locus">HCH_00872</name>
</gene>
<dbReference type="GO" id="GO:0030254">
    <property type="term" value="P:protein secretion by the type III secretion system"/>
    <property type="evidence" value="ECO:0007669"/>
    <property type="project" value="InterPro"/>
</dbReference>
<keyword evidence="2" id="KW-1185">Reference proteome</keyword>
<evidence type="ECO:0000313" key="1">
    <source>
        <dbReference type="EMBL" id="ABC27764.1"/>
    </source>
</evidence>
<dbReference type="EMBL" id="CP000155">
    <property type="protein sequence ID" value="ABC27764.1"/>
    <property type="molecule type" value="Genomic_DNA"/>
</dbReference>
<evidence type="ECO:0000313" key="2">
    <source>
        <dbReference type="Proteomes" id="UP000000238"/>
    </source>
</evidence>
<organism evidence="1 2">
    <name type="scientific">Hahella chejuensis (strain KCTC 2396)</name>
    <dbReference type="NCBI Taxonomy" id="349521"/>
    <lineage>
        <taxon>Bacteria</taxon>
        <taxon>Pseudomonadati</taxon>
        <taxon>Pseudomonadota</taxon>
        <taxon>Gammaproteobacteria</taxon>
        <taxon>Oceanospirillales</taxon>
        <taxon>Hahellaceae</taxon>
        <taxon>Hahella</taxon>
    </lineage>
</organism>
<dbReference type="SUPFAM" id="SSF69635">
    <property type="entry name" value="Type III secretory system chaperone-like"/>
    <property type="match status" value="1"/>
</dbReference>
<dbReference type="RefSeq" id="WP_011394839.1">
    <property type="nucleotide sequence ID" value="NC_007645.1"/>
</dbReference>
<dbReference type="InterPro" id="IPR010261">
    <property type="entry name" value="Tir_chaperone"/>
</dbReference>
<reference evidence="1 2" key="1">
    <citation type="journal article" date="2005" name="Nucleic Acids Res.">
        <title>Genomic blueprint of Hahella chejuensis, a marine microbe producing an algicidal agent.</title>
        <authorList>
            <person name="Jeong H."/>
            <person name="Yim J.H."/>
            <person name="Lee C."/>
            <person name="Choi S.-H."/>
            <person name="Park Y.K."/>
            <person name="Yoon S.H."/>
            <person name="Hur C.-G."/>
            <person name="Kang H.-Y."/>
            <person name="Kim D."/>
            <person name="Lee H.H."/>
            <person name="Park K.H."/>
            <person name="Park S.-H."/>
            <person name="Park H.-S."/>
            <person name="Lee H.K."/>
            <person name="Oh T.K."/>
            <person name="Kim J.F."/>
        </authorList>
    </citation>
    <scope>NUCLEOTIDE SEQUENCE [LARGE SCALE GENOMIC DNA]</scope>
    <source>
        <strain evidence="1 2">KCTC 2396</strain>
    </source>
</reference>
<dbReference type="Proteomes" id="UP000000238">
    <property type="component" value="Chromosome"/>
</dbReference>
<name>Q2SNL0_HAHCH</name>
<accession>Q2SNL0</accession>
<dbReference type="Pfam" id="PF05932">
    <property type="entry name" value="CesT"/>
    <property type="match status" value="1"/>
</dbReference>
<dbReference type="HOGENOM" id="CLU_1684102_0_0_6"/>
<dbReference type="AlphaFoldDB" id="Q2SNL0"/>
<dbReference type="CDD" id="cd17024">
    <property type="entry name" value="T3SC_IA_DspF-like"/>
    <property type="match status" value="1"/>
</dbReference>
<protein>
    <submittedName>
        <fullName evidence="1">Uncharacterized protein</fullName>
    </submittedName>
</protein>
<dbReference type="OrthoDB" id="7026419at2"/>
<proteinExistence type="predicted"/>